<dbReference type="OrthoDB" id="849747at2"/>
<keyword evidence="2" id="KW-1185">Reference proteome</keyword>
<reference evidence="1 2" key="1">
    <citation type="submission" date="2019-08" db="EMBL/GenBank/DDBJ databases">
        <authorList>
            <person name="Shi S."/>
        </authorList>
    </citation>
    <scope>NUCLEOTIDE SEQUENCE [LARGE SCALE GENOMIC DNA]</scope>
    <source>
        <strain evidence="1 2">GY10130</strain>
    </source>
</reference>
<organism evidence="1 2">
    <name type="scientific">Pontibacter qinzhouensis</name>
    <dbReference type="NCBI Taxonomy" id="2603253"/>
    <lineage>
        <taxon>Bacteria</taxon>
        <taxon>Pseudomonadati</taxon>
        <taxon>Bacteroidota</taxon>
        <taxon>Cytophagia</taxon>
        <taxon>Cytophagales</taxon>
        <taxon>Hymenobacteraceae</taxon>
        <taxon>Pontibacter</taxon>
    </lineage>
</organism>
<sequence length="208" mass="24746">MVLNATEALEYQLPAGLFGRKRMLRLLPEYLEFEDNDLQPGQFSRLSKADIVDIRQEMTWIVWYRFSVGCEFKIDIQTKSKQVLEIRFRSYFSQNNASIRAFIKITDTLWEYYMQGKVDAYLHQLRQNQEVELLDVKMTQHKVAIFTDEPPVPWQELQVKQYPNFYVLYQQGQPDKHRQVYYFAWKSELLLTLIESMQEIGEDGPLAA</sequence>
<protein>
    <submittedName>
        <fullName evidence="1">Uncharacterized protein</fullName>
    </submittedName>
</protein>
<gene>
    <name evidence="1" type="ORF">FVR03_04260</name>
</gene>
<evidence type="ECO:0000313" key="2">
    <source>
        <dbReference type="Proteomes" id="UP000321926"/>
    </source>
</evidence>
<dbReference type="EMBL" id="VRTY01000010">
    <property type="protein sequence ID" value="TXK50873.1"/>
    <property type="molecule type" value="Genomic_DNA"/>
</dbReference>
<comment type="caution">
    <text evidence="1">The sequence shown here is derived from an EMBL/GenBank/DDBJ whole genome shotgun (WGS) entry which is preliminary data.</text>
</comment>
<accession>A0A5C8KDS5</accession>
<dbReference type="Proteomes" id="UP000321926">
    <property type="component" value="Unassembled WGS sequence"/>
</dbReference>
<proteinExistence type="predicted"/>
<name>A0A5C8KDS5_9BACT</name>
<dbReference type="AlphaFoldDB" id="A0A5C8KDS5"/>
<dbReference type="RefSeq" id="WP_147920526.1">
    <property type="nucleotide sequence ID" value="NZ_VRTY01000010.1"/>
</dbReference>
<evidence type="ECO:0000313" key="1">
    <source>
        <dbReference type="EMBL" id="TXK50873.1"/>
    </source>
</evidence>